<reference evidence="1" key="1">
    <citation type="submission" date="2020-04" db="EMBL/GenBank/DDBJ databases">
        <authorList>
            <person name="Broberg M."/>
        </authorList>
    </citation>
    <scope>NUCLEOTIDE SEQUENCE</scope>
</reference>
<reference evidence="1" key="2">
    <citation type="submission" date="2021-10" db="EMBL/GenBank/DDBJ databases">
        <authorList>
            <person name="Piombo E."/>
        </authorList>
    </citation>
    <scope>NUCLEOTIDE SEQUENCE</scope>
</reference>
<comment type="caution">
    <text evidence="1">The sequence shown here is derived from an EMBL/GenBank/DDBJ whole genome shotgun (WGS) entry which is preliminary data.</text>
</comment>
<dbReference type="EMBL" id="CADEHS020000004">
    <property type="protein sequence ID" value="CAG9939677.1"/>
    <property type="molecule type" value="Genomic_DNA"/>
</dbReference>
<accession>A0ACA9TFT7</accession>
<evidence type="ECO:0000313" key="1">
    <source>
        <dbReference type="EMBL" id="CAG9939677.1"/>
    </source>
</evidence>
<gene>
    <name evidence="1" type="ORF">CRV2_00010002</name>
</gene>
<sequence>MSEDVLSDKLKARGISVPCTGIADDAGYVVDALRLVRPNLPEVTILSFIDALSATLNKYCLDAIHPLCYGGLLSETCKQLFLEEKRENVDRCSICQADKCGAKPFDDR</sequence>
<organism evidence="1 2">
    <name type="scientific">Clonostachys rosea f. rosea IK726</name>
    <dbReference type="NCBI Taxonomy" id="1349383"/>
    <lineage>
        <taxon>Eukaryota</taxon>
        <taxon>Fungi</taxon>
        <taxon>Dikarya</taxon>
        <taxon>Ascomycota</taxon>
        <taxon>Pezizomycotina</taxon>
        <taxon>Sordariomycetes</taxon>
        <taxon>Hypocreomycetidae</taxon>
        <taxon>Hypocreales</taxon>
        <taxon>Bionectriaceae</taxon>
        <taxon>Clonostachys</taxon>
    </lineage>
</organism>
<proteinExistence type="predicted"/>
<keyword evidence="2" id="KW-1185">Reference proteome</keyword>
<name>A0ACA9TFT7_BIOOC</name>
<protein>
    <submittedName>
        <fullName evidence="1">Uncharacterized protein</fullName>
    </submittedName>
</protein>
<dbReference type="Proteomes" id="UP000836387">
    <property type="component" value="Unassembled WGS sequence"/>
</dbReference>
<evidence type="ECO:0000313" key="2">
    <source>
        <dbReference type="Proteomes" id="UP000836387"/>
    </source>
</evidence>